<feature type="transmembrane region" description="Helical" evidence="1">
    <location>
        <begin position="57"/>
        <end position="83"/>
    </location>
</feature>
<organism evidence="3 4">
    <name type="scientific">Hyalangium rubrum</name>
    <dbReference type="NCBI Taxonomy" id="3103134"/>
    <lineage>
        <taxon>Bacteria</taxon>
        <taxon>Pseudomonadati</taxon>
        <taxon>Myxococcota</taxon>
        <taxon>Myxococcia</taxon>
        <taxon>Myxococcales</taxon>
        <taxon>Cystobacterineae</taxon>
        <taxon>Archangiaceae</taxon>
        <taxon>Hyalangium</taxon>
    </lineage>
</organism>
<dbReference type="Pfam" id="PF13828">
    <property type="entry name" value="DUF4190"/>
    <property type="match status" value="1"/>
</dbReference>
<accession>A0ABU5HAN2</accession>
<protein>
    <submittedName>
        <fullName evidence="3">DUF4190 domain-containing protein</fullName>
    </submittedName>
</protein>
<evidence type="ECO:0000313" key="4">
    <source>
        <dbReference type="Proteomes" id="UP001291309"/>
    </source>
</evidence>
<evidence type="ECO:0000313" key="3">
    <source>
        <dbReference type="EMBL" id="MDY7229180.1"/>
    </source>
</evidence>
<evidence type="ECO:0000259" key="2">
    <source>
        <dbReference type="Pfam" id="PF13828"/>
    </source>
</evidence>
<reference evidence="3 4" key="1">
    <citation type="submission" date="2023-12" db="EMBL/GenBank/DDBJ databases">
        <title>the genome sequence of Hyalangium sp. s54d21.</title>
        <authorList>
            <person name="Zhang X."/>
        </authorList>
    </citation>
    <scope>NUCLEOTIDE SEQUENCE [LARGE SCALE GENOMIC DNA]</scope>
    <source>
        <strain evidence="4">s54d21</strain>
    </source>
</reference>
<evidence type="ECO:0000256" key="1">
    <source>
        <dbReference type="SAM" id="Phobius"/>
    </source>
</evidence>
<sequence>MIGAGAFCGVHPTVGAAITCQRCGSFACAQCVEVHEGTEYCANCYQREFGGKASSRAVTALVLAIVGMNCLWPLGIVSIIMATQEIAAIDRGESPAKGRPLAKGALILGWILVALTGIAVVAGIIFAVAMAS</sequence>
<dbReference type="InterPro" id="IPR025241">
    <property type="entry name" value="DUF4190"/>
</dbReference>
<feature type="transmembrane region" description="Helical" evidence="1">
    <location>
        <begin position="104"/>
        <end position="131"/>
    </location>
</feature>
<dbReference type="Proteomes" id="UP001291309">
    <property type="component" value="Unassembled WGS sequence"/>
</dbReference>
<gene>
    <name evidence="3" type="ORF">SYV04_22395</name>
</gene>
<feature type="domain" description="DUF4190" evidence="2">
    <location>
        <begin position="57"/>
        <end position="118"/>
    </location>
</feature>
<keyword evidence="1" id="KW-0812">Transmembrane</keyword>
<dbReference type="RefSeq" id="WP_321547900.1">
    <property type="nucleotide sequence ID" value="NZ_JAXIVS010000007.1"/>
</dbReference>
<dbReference type="EMBL" id="JAXIVS010000007">
    <property type="protein sequence ID" value="MDY7229180.1"/>
    <property type="molecule type" value="Genomic_DNA"/>
</dbReference>
<keyword evidence="4" id="KW-1185">Reference proteome</keyword>
<comment type="caution">
    <text evidence="3">The sequence shown here is derived from an EMBL/GenBank/DDBJ whole genome shotgun (WGS) entry which is preliminary data.</text>
</comment>
<keyword evidence="1" id="KW-1133">Transmembrane helix</keyword>
<keyword evidence="1" id="KW-0472">Membrane</keyword>
<proteinExistence type="predicted"/>
<name>A0ABU5HAN2_9BACT</name>